<evidence type="ECO:0000313" key="2">
    <source>
        <dbReference type="EMBL" id="SDF27410.1"/>
    </source>
</evidence>
<dbReference type="EMBL" id="FNBT01000002">
    <property type="protein sequence ID" value="SDF27410.1"/>
    <property type="molecule type" value="Genomic_DNA"/>
</dbReference>
<organism evidence="2 3">
    <name type="scientific">Blastococcus aurantiacus</name>
    <dbReference type="NCBI Taxonomy" id="1550231"/>
    <lineage>
        <taxon>Bacteria</taxon>
        <taxon>Bacillati</taxon>
        <taxon>Actinomycetota</taxon>
        <taxon>Actinomycetes</taxon>
        <taxon>Geodermatophilales</taxon>
        <taxon>Geodermatophilaceae</taxon>
        <taxon>Blastococcus</taxon>
    </lineage>
</organism>
<protein>
    <submittedName>
        <fullName evidence="2">Uncharacterized protein</fullName>
    </submittedName>
</protein>
<feature type="transmembrane region" description="Helical" evidence="1">
    <location>
        <begin position="126"/>
        <end position="148"/>
    </location>
</feature>
<keyword evidence="1" id="KW-0812">Transmembrane</keyword>
<dbReference type="AlphaFoldDB" id="A0A1G7JR33"/>
<feature type="transmembrane region" description="Helical" evidence="1">
    <location>
        <begin position="203"/>
        <end position="228"/>
    </location>
</feature>
<keyword evidence="1" id="KW-1133">Transmembrane helix</keyword>
<dbReference type="STRING" id="1550231.SAMN05660662_1668"/>
<dbReference type="Proteomes" id="UP000199406">
    <property type="component" value="Unassembled WGS sequence"/>
</dbReference>
<reference evidence="3" key="1">
    <citation type="submission" date="2016-10" db="EMBL/GenBank/DDBJ databases">
        <authorList>
            <person name="Varghese N."/>
            <person name="Submissions S."/>
        </authorList>
    </citation>
    <scope>NUCLEOTIDE SEQUENCE [LARGE SCALE GENOMIC DNA]</scope>
    <source>
        <strain evidence="3">DSM 44268</strain>
    </source>
</reference>
<keyword evidence="3" id="KW-1185">Reference proteome</keyword>
<feature type="transmembrane region" description="Helical" evidence="1">
    <location>
        <begin position="85"/>
        <end position="105"/>
    </location>
</feature>
<feature type="transmembrane region" description="Helical" evidence="1">
    <location>
        <begin position="160"/>
        <end position="182"/>
    </location>
</feature>
<proteinExistence type="predicted"/>
<evidence type="ECO:0000313" key="3">
    <source>
        <dbReference type="Proteomes" id="UP000199406"/>
    </source>
</evidence>
<feature type="transmembrane region" description="Helical" evidence="1">
    <location>
        <begin position="240"/>
        <end position="267"/>
    </location>
</feature>
<gene>
    <name evidence="2" type="ORF">SAMN05660662_1668</name>
</gene>
<sequence>MGRLIAVVLFIAVLVPGVLLGREWARAGDRRAVAGGSVELAEPTAEGSATLASQAAHGRLWRRLGLFLGLAGIVGSVVALGEASVFLWVPVLALGLLAGVLLAEVTRPRPRWALAQPVRRPRRAELVSGWLVWTARAVVVGAVVAAAWSWSAGELSAAVGWTAVAVPVAAGLLAELAVVRAVRRPLPAAGADVPVDEALRTWTAHLVTAAASVLGLLPLGVLLLTAGIDLGDRVTEHFDLLPVALVAGGFSALLSGVAVAVFLVTWVKPVRAGARALAG</sequence>
<dbReference type="OrthoDB" id="5191066at2"/>
<name>A0A1G7JR33_9ACTN</name>
<evidence type="ECO:0000256" key="1">
    <source>
        <dbReference type="SAM" id="Phobius"/>
    </source>
</evidence>
<keyword evidence="1" id="KW-0472">Membrane</keyword>
<dbReference type="RefSeq" id="WP_091764708.1">
    <property type="nucleotide sequence ID" value="NZ_FNBT01000002.1"/>
</dbReference>
<accession>A0A1G7JR33</accession>